<evidence type="ECO:0008006" key="5">
    <source>
        <dbReference type="Google" id="ProtNLM"/>
    </source>
</evidence>
<name>A0A0C3FXC8_PILCF</name>
<evidence type="ECO:0000313" key="4">
    <source>
        <dbReference type="Proteomes" id="UP000054166"/>
    </source>
</evidence>
<evidence type="ECO:0000256" key="2">
    <source>
        <dbReference type="SAM" id="MobiDB-lite"/>
    </source>
</evidence>
<proteinExistence type="inferred from homology"/>
<feature type="region of interest" description="Disordered" evidence="2">
    <location>
        <begin position="198"/>
        <end position="242"/>
    </location>
</feature>
<dbReference type="EMBL" id="KN832976">
    <property type="protein sequence ID" value="KIM88930.1"/>
    <property type="molecule type" value="Genomic_DNA"/>
</dbReference>
<dbReference type="PANTHER" id="PTHR14464">
    <property type="entry name" value="EXONUCLEASE V"/>
    <property type="match status" value="1"/>
</dbReference>
<dbReference type="Pfam" id="PF09810">
    <property type="entry name" value="Exo5"/>
    <property type="match status" value="2"/>
</dbReference>
<dbReference type="FunCoup" id="A0A0C3FXC8">
    <property type="interactions" value="190"/>
</dbReference>
<dbReference type="GO" id="GO:0036297">
    <property type="term" value="P:interstrand cross-link repair"/>
    <property type="evidence" value="ECO:0007669"/>
    <property type="project" value="TreeGrafter"/>
</dbReference>
<dbReference type="GO" id="GO:0045145">
    <property type="term" value="F:single-stranded DNA 5'-3' DNA exonuclease activity"/>
    <property type="evidence" value="ECO:0007669"/>
    <property type="project" value="InterPro"/>
</dbReference>
<dbReference type="GO" id="GO:0005739">
    <property type="term" value="C:mitochondrion"/>
    <property type="evidence" value="ECO:0007669"/>
    <property type="project" value="TreeGrafter"/>
</dbReference>
<evidence type="ECO:0000256" key="1">
    <source>
        <dbReference type="ARBA" id="ARBA00009797"/>
    </source>
</evidence>
<dbReference type="InterPro" id="IPR019190">
    <property type="entry name" value="EXOV"/>
</dbReference>
<accession>A0A0C3FXC8</accession>
<dbReference type="PANTHER" id="PTHR14464:SF4">
    <property type="entry name" value="EXONUCLEASE V"/>
    <property type="match status" value="1"/>
</dbReference>
<dbReference type="Proteomes" id="UP000054166">
    <property type="component" value="Unassembled WGS sequence"/>
</dbReference>
<reference evidence="3 4" key="1">
    <citation type="submission" date="2014-04" db="EMBL/GenBank/DDBJ databases">
        <authorList>
            <consortium name="DOE Joint Genome Institute"/>
            <person name="Kuo A."/>
            <person name="Tarkka M."/>
            <person name="Buscot F."/>
            <person name="Kohler A."/>
            <person name="Nagy L.G."/>
            <person name="Floudas D."/>
            <person name="Copeland A."/>
            <person name="Barry K.W."/>
            <person name="Cichocki N."/>
            <person name="Veneault-Fourrey C."/>
            <person name="LaButti K."/>
            <person name="Lindquist E.A."/>
            <person name="Lipzen A."/>
            <person name="Lundell T."/>
            <person name="Morin E."/>
            <person name="Murat C."/>
            <person name="Sun H."/>
            <person name="Tunlid A."/>
            <person name="Henrissat B."/>
            <person name="Grigoriev I.V."/>
            <person name="Hibbett D.S."/>
            <person name="Martin F."/>
            <person name="Nordberg H.P."/>
            <person name="Cantor M.N."/>
            <person name="Hua S.X."/>
        </authorList>
    </citation>
    <scope>NUCLEOTIDE SEQUENCE [LARGE SCALE GENOMIC DNA]</scope>
    <source>
        <strain evidence="3 4">F 1598</strain>
    </source>
</reference>
<reference evidence="4" key="2">
    <citation type="submission" date="2015-01" db="EMBL/GenBank/DDBJ databases">
        <title>Evolutionary Origins and Diversification of the Mycorrhizal Mutualists.</title>
        <authorList>
            <consortium name="DOE Joint Genome Institute"/>
            <consortium name="Mycorrhizal Genomics Consortium"/>
            <person name="Kohler A."/>
            <person name="Kuo A."/>
            <person name="Nagy L.G."/>
            <person name="Floudas D."/>
            <person name="Copeland A."/>
            <person name="Barry K.W."/>
            <person name="Cichocki N."/>
            <person name="Veneault-Fourrey C."/>
            <person name="LaButti K."/>
            <person name="Lindquist E.A."/>
            <person name="Lipzen A."/>
            <person name="Lundell T."/>
            <person name="Morin E."/>
            <person name="Murat C."/>
            <person name="Riley R."/>
            <person name="Ohm R."/>
            <person name="Sun H."/>
            <person name="Tunlid A."/>
            <person name="Henrissat B."/>
            <person name="Grigoriev I.V."/>
            <person name="Hibbett D.S."/>
            <person name="Martin F."/>
        </authorList>
    </citation>
    <scope>NUCLEOTIDE SEQUENCE [LARGE SCALE GENOMIC DNA]</scope>
    <source>
        <strain evidence="4">F 1598</strain>
    </source>
</reference>
<dbReference type="HOGENOM" id="CLU_013225_2_0_1"/>
<keyword evidence="4" id="KW-1185">Reference proteome</keyword>
<dbReference type="OrthoDB" id="354769at2759"/>
<evidence type="ECO:0000313" key="3">
    <source>
        <dbReference type="EMBL" id="KIM88930.1"/>
    </source>
</evidence>
<sequence>MANNHVTANANRGGPAITVEVEQSANHISYNDQLTRGLLSNATVSLLTRREKASPFQHYRSWNKVLSVSDLVSPAWCELQFDYGLRQKRSRKLENRPASFTSAEGKVISVEKNVAAKNDRKIQRGRSVHKILEKEIRPEEVRVPISFEEERWALRLVNMLSGIHTLITLGCTREMPVFGIVRGQIVVGVIDELLRKPVPVPAPDVDVGPSNCVKRTSESSHATPKSKRTRRPPSPSQPDITSFFPTFPENAGLVSSPDDRPSTPPHIVSELVPTPTPRPTLQAPLPSHQFTLHLLDTKTRHVRSLPDDVDTICSRLQLMLYHRLLSSLIFPDSVDQLNFGAFWTRLGMNPRATFSTSFKNQAGVLLLGNNIKFNCLDDLTRLLREQVRDLDVPGVDERLQLIYRTQPKGTRKGKGKGKSEFADKAVDVLLSREDLDMARAIEESLKSTTGELVGAAEHKFAVEVAKSLKQSQSCVAGPSNEGSRDLDILTSLAEGNGLADDLVDDPELQWVLQESLLDQAKQAYGQETTDEESSEPTSPVLGIVEEAIITPPEKSIIIGTKEFSLDDRFLDGHLTNVLQWWHGQRAPQGVEVALSRRCFTCEYIKGCEWREMKANEAAMALKRRQAFKGGQ</sequence>
<comment type="similarity">
    <text evidence="1">Belongs to the EXO5 family.</text>
</comment>
<dbReference type="SMART" id="SM00726">
    <property type="entry name" value="UIM"/>
    <property type="match status" value="2"/>
</dbReference>
<dbReference type="AlphaFoldDB" id="A0A0C3FXC8"/>
<dbReference type="InParanoid" id="A0A0C3FXC8"/>
<gene>
    <name evidence="3" type="ORF">PILCRDRAFT_813929</name>
</gene>
<organism evidence="3 4">
    <name type="scientific">Piloderma croceum (strain F 1598)</name>
    <dbReference type="NCBI Taxonomy" id="765440"/>
    <lineage>
        <taxon>Eukaryota</taxon>
        <taxon>Fungi</taxon>
        <taxon>Dikarya</taxon>
        <taxon>Basidiomycota</taxon>
        <taxon>Agaricomycotina</taxon>
        <taxon>Agaricomycetes</taxon>
        <taxon>Agaricomycetidae</taxon>
        <taxon>Atheliales</taxon>
        <taxon>Atheliaceae</taxon>
        <taxon>Piloderma</taxon>
    </lineage>
</organism>
<dbReference type="InterPro" id="IPR003903">
    <property type="entry name" value="UIM_dom"/>
</dbReference>
<protein>
    <recommendedName>
        <fullName evidence="5">Exonuclease V</fullName>
    </recommendedName>
</protein>
<dbReference type="GO" id="GO:0005634">
    <property type="term" value="C:nucleus"/>
    <property type="evidence" value="ECO:0007669"/>
    <property type="project" value="TreeGrafter"/>
</dbReference>